<protein>
    <submittedName>
        <fullName evidence="1">Uncharacterized protein</fullName>
    </submittedName>
</protein>
<gene>
    <name evidence="1" type="ORF">CALVIDRAFT_565711</name>
</gene>
<dbReference type="Proteomes" id="UP000076738">
    <property type="component" value="Unassembled WGS sequence"/>
</dbReference>
<evidence type="ECO:0000313" key="1">
    <source>
        <dbReference type="EMBL" id="KZO94346.1"/>
    </source>
</evidence>
<proteinExistence type="predicted"/>
<evidence type="ECO:0000313" key="2">
    <source>
        <dbReference type="Proteomes" id="UP000076738"/>
    </source>
</evidence>
<dbReference type="EMBL" id="KV417295">
    <property type="protein sequence ID" value="KZO94346.1"/>
    <property type="molecule type" value="Genomic_DNA"/>
</dbReference>
<reference evidence="1 2" key="1">
    <citation type="journal article" date="2016" name="Mol. Biol. Evol.">
        <title>Comparative Genomics of Early-Diverging Mushroom-Forming Fungi Provides Insights into the Origins of Lignocellulose Decay Capabilities.</title>
        <authorList>
            <person name="Nagy L.G."/>
            <person name="Riley R."/>
            <person name="Tritt A."/>
            <person name="Adam C."/>
            <person name="Daum C."/>
            <person name="Floudas D."/>
            <person name="Sun H."/>
            <person name="Yadav J.S."/>
            <person name="Pangilinan J."/>
            <person name="Larsson K.H."/>
            <person name="Matsuura K."/>
            <person name="Barry K."/>
            <person name="Labutti K."/>
            <person name="Kuo R."/>
            <person name="Ohm R.A."/>
            <person name="Bhattacharya S.S."/>
            <person name="Shirouzu T."/>
            <person name="Yoshinaga Y."/>
            <person name="Martin F.M."/>
            <person name="Grigoriev I.V."/>
            <person name="Hibbett D.S."/>
        </authorList>
    </citation>
    <scope>NUCLEOTIDE SEQUENCE [LARGE SCALE GENOMIC DNA]</scope>
    <source>
        <strain evidence="1 2">TUFC12733</strain>
    </source>
</reference>
<keyword evidence="2" id="KW-1185">Reference proteome</keyword>
<dbReference type="AlphaFoldDB" id="A0A167K7E8"/>
<name>A0A167K7E8_CALVF</name>
<sequence length="413" mass="46645">MVLSDIVDEMETDTSSVSMTLEEHLLKGLEVSDASDLLEHLQLVLKAPKLVELPVLTALFDTLVKPAIQDKVSDKSPPVYRKVLRSSCKEGIPVKNDRSRVLAAVRVEVLGHKYRIAEACTAMQIILEHALPPDTLQSSQIALILSHYWNSLLFPTADCPFTLSSARVQKSMDDDTHMAIPTGSVSYLPGCSTPASYEGDEQAEKLLYAADRQKLYEEAMGDRFAEMIWLEDLAYTRGYIDDEIVDSDGVRTGNCAETIPFQWLFAILRNDDLLKTLDGTVIRLSTWRLGRSGQQVISFLRSNLAELNTGNVLKRWDSLLKSPDSRNLYIVACWHCRLVLSFLQDAFKSEGITVRFQQMRSRASGWQDIPYWDIAKLKEWEEAPLKTDEELEAVRQSKRIVQQPKQKGSHGKK</sequence>
<accession>A0A167K7E8</accession>
<organism evidence="1 2">
    <name type="scientific">Calocera viscosa (strain TUFC12733)</name>
    <dbReference type="NCBI Taxonomy" id="1330018"/>
    <lineage>
        <taxon>Eukaryota</taxon>
        <taxon>Fungi</taxon>
        <taxon>Dikarya</taxon>
        <taxon>Basidiomycota</taxon>
        <taxon>Agaricomycotina</taxon>
        <taxon>Dacrymycetes</taxon>
        <taxon>Dacrymycetales</taxon>
        <taxon>Dacrymycetaceae</taxon>
        <taxon>Calocera</taxon>
    </lineage>
</organism>